<accession>H1XXI8</accession>
<keyword evidence="2" id="KW-1185">Reference proteome</keyword>
<protein>
    <recommendedName>
        <fullName evidence="3">Peptidase S9 prolyl oligopeptidase catalytic domain-containing protein</fullName>
    </recommendedName>
</protein>
<proteinExistence type="predicted"/>
<dbReference type="PaxDb" id="880073-Calab_3513"/>
<dbReference type="SUPFAM" id="SSF53474">
    <property type="entry name" value="alpha/beta-Hydrolases"/>
    <property type="match status" value="1"/>
</dbReference>
<dbReference type="InParanoid" id="H1XXI8"/>
<sequence precursor="true">MRSLRVSVSMFSLLIFILLSCSKELPFESHNDLSTPQVTLQTIEGSTVYEGVLPGGALFKIWMPDNWNNKLVIFAHGYVDPTQPVAIPESQLTLEDGTYVPDLVTEMGYAFATTSYRENGFVVQEAIIDLVELEFKFEELLPEPEFVYLIGGSEGGLITIKSLEMKELYDGGLALCGPIGDFQRQVNYVGDFRVLYDYFFPGVLPGSPMEIPDELIANWESKYVPRILSLMQTYPDRVQQLIRCARAPVDPNDPATLAQTVLGVLWYNVFATNDLVARVGGNPYDNMDRQYHGSGDDQYLNKNVQRFKADPEALANLKRMYDTTGDLNRPVVTMHTVGDPIVPAWHERLYREKVFPENGRIMYTNEFIWRYGHCNFTKEEVLKGFTLMIQKAKLFKELQLPMPSMVVR</sequence>
<organism evidence="1 2">
    <name type="scientific">Caldithrix abyssi DSM 13497</name>
    <dbReference type="NCBI Taxonomy" id="880073"/>
    <lineage>
        <taxon>Bacteria</taxon>
        <taxon>Pseudomonadati</taxon>
        <taxon>Calditrichota</taxon>
        <taxon>Calditrichia</taxon>
        <taxon>Calditrichales</taxon>
        <taxon>Calditrichaceae</taxon>
        <taxon>Caldithrix</taxon>
    </lineage>
</organism>
<reference evidence="1 2" key="1">
    <citation type="submission" date="2011-09" db="EMBL/GenBank/DDBJ databases">
        <title>The permanent draft genome of Caldithrix abyssi DSM 13497.</title>
        <authorList>
            <consortium name="US DOE Joint Genome Institute (JGI-PGF)"/>
            <person name="Lucas S."/>
            <person name="Han J."/>
            <person name="Lapidus A."/>
            <person name="Bruce D."/>
            <person name="Goodwin L."/>
            <person name="Pitluck S."/>
            <person name="Peters L."/>
            <person name="Kyrpides N."/>
            <person name="Mavromatis K."/>
            <person name="Ivanova N."/>
            <person name="Mikhailova N."/>
            <person name="Chertkov O."/>
            <person name="Detter J.C."/>
            <person name="Tapia R."/>
            <person name="Han C."/>
            <person name="Land M."/>
            <person name="Hauser L."/>
            <person name="Markowitz V."/>
            <person name="Cheng J.-F."/>
            <person name="Hugenholtz P."/>
            <person name="Woyke T."/>
            <person name="Wu D."/>
            <person name="Spring S."/>
            <person name="Brambilla E."/>
            <person name="Klenk H.-P."/>
            <person name="Eisen J.A."/>
        </authorList>
    </citation>
    <scope>NUCLEOTIDE SEQUENCE [LARGE SCALE GENOMIC DNA]</scope>
    <source>
        <strain evidence="1 2">DSM 13497</strain>
    </source>
</reference>
<dbReference type="HOGENOM" id="CLU_042159_0_0_0"/>
<evidence type="ECO:0008006" key="3">
    <source>
        <dbReference type="Google" id="ProtNLM"/>
    </source>
</evidence>
<name>H1XXI8_CALAY</name>
<dbReference type="STRING" id="880073.Cabys_2451"/>
<gene>
    <name evidence="1" type="ORF">Calab_3513</name>
</gene>
<evidence type="ECO:0000313" key="2">
    <source>
        <dbReference type="Proteomes" id="UP000004671"/>
    </source>
</evidence>
<evidence type="ECO:0000313" key="1">
    <source>
        <dbReference type="EMBL" id="EHO43112.1"/>
    </source>
</evidence>
<dbReference type="Gene3D" id="3.40.50.1820">
    <property type="entry name" value="alpha/beta hydrolase"/>
    <property type="match status" value="1"/>
</dbReference>
<dbReference type="InterPro" id="IPR029058">
    <property type="entry name" value="AB_hydrolase_fold"/>
</dbReference>
<dbReference type="AlphaFoldDB" id="H1XXI8"/>
<dbReference type="eggNOG" id="COG1506">
    <property type="taxonomic scope" value="Bacteria"/>
</dbReference>
<dbReference type="Proteomes" id="UP000004671">
    <property type="component" value="Chromosome"/>
</dbReference>
<dbReference type="EMBL" id="CM001402">
    <property type="protein sequence ID" value="EHO43112.1"/>
    <property type="molecule type" value="Genomic_DNA"/>
</dbReference>
<dbReference type="PROSITE" id="PS51257">
    <property type="entry name" value="PROKAR_LIPOPROTEIN"/>
    <property type="match status" value="1"/>
</dbReference>